<dbReference type="Pfam" id="PF03168">
    <property type="entry name" value="LEA_2"/>
    <property type="match status" value="1"/>
</dbReference>
<dbReference type="EMBL" id="JACMSC010000014">
    <property type="protein sequence ID" value="KAG6489284.1"/>
    <property type="molecule type" value="Genomic_DNA"/>
</dbReference>
<evidence type="ECO:0000256" key="5">
    <source>
        <dbReference type="SAM" id="MobiDB-lite"/>
    </source>
</evidence>
<keyword evidence="2 6" id="KW-0812">Transmembrane</keyword>
<feature type="transmembrane region" description="Helical" evidence="6">
    <location>
        <begin position="57"/>
        <end position="83"/>
    </location>
</feature>
<evidence type="ECO:0000313" key="8">
    <source>
        <dbReference type="EMBL" id="KAG6489284.1"/>
    </source>
</evidence>
<dbReference type="GO" id="GO:0098542">
    <property type="term" value="P:defense response to other organism"/>
    <property type="evidence" value="ECO:0007669"/>
    <property type="project" value="InterPro"/>
</dbReference>
<evidence type="ECO:0000256" key="3">
    <source>
        <dbReference type="ARBA" id="ARBA00022989"/>
    </source>
</evidence>
<evidence type="ECO:0000256" key="6">
    <source>
        <dbReference type="SAM" id="Phobius"/>
    </source>
</evidence>
<gene>
    <name evidence="8" type="ORF">ZIOFF_050553</name>
</gene>
<sequence length="252" mass="27027">MAERVHPSAKPTAQPPQAAATGVLPSKGGPLPVYRPQPRKAPPPPRRRWRRSCCCSCCLWFTLILFLLILLSAASFGVFYFIYRPQRPAFAVSALRLAAFNVSAGGRLSSRLDLNVTARNPNRKLVFLYDPSSVSVFSGGVDVGDGSFPAFRQGAKNTTLLSATLAAGGGQTLDSAATRDLRERTRLSLEIDVDTKVGVKIGNLKTKRIGVKVQCSGIDVAVPTGKAAATASSSNAACKVKLRIKIWKWTIS</sequence>
<name>A0A8J5FKI7_ZINOF</name>
<proteinExistence type="predicted"/>
<evidence type="ECO:0000256" key="1">
    <source>
        <dbReference type="ARBA" id="ARBA00004167"/>
    </source>
</evidence>
<evidence type="ECO:0000256" key="4">
    <source>
        <dbReference type="ARBA" id="ARBA00023136"/>
    </source>
</evidence>
<organism evidence="8 9">
    <name type="scientific">Zingiber officinale</name>
    <name type="common">Ginger</name>
    <name type="synonym">Amomum zingiber</name>
    <dbReference type="NCBI Taxonomy" id="94328"/>
    <lineage>
        <taxon>Eukaryota</taxon>
        <taxon>Viridiplantae</taxon>
        <taxon>Streptophyta</taxon>
        <taxon>Embryophyta</taxon>
        <taxon>Tracheophyta</taxon>
        <taxon>Spermatophyta</taxon>
        <taxon>Magnoliopsida</taxon>
        <taxon>Liliopsida</taxon>
        <taxon>Zingiberales</taxon>
        <taxon>Zingiberaceae</taxon>
        <taxon>Zingiber</taxon>
    </lineage>
</organism>
<keyword evidence="9" id="KW-1185">Reference proteome</keyword>
<feature type="compositionally biased region" description="Low complexity" evidence="5">
    <location>
        <begin position="11"/>
        <end position="21"/>
    </location>
</feature>
<evidence type="ECO:0000313" key="9">
    <source>
        <dbReference type="Proteomes" id="UP000734854"/>
    </source>
</evidence>
<dbReference type="GO" id="GO:0005886">
    <property type="term" value="C:plasma membrane"/>
    <property type="evidence" value="ECO:0007669"/>
    <property type="project" value="TreeGrafter"/>
</dbReference>
<dbReference type="Proteomes" id="UP000734854">
    <property type="component" value="Unassembled WGS sequence"/>
</dbReference>
<dbReference type="AlphaFoldDB" id="A0A8J5FKI7"/>
<comment type="caution">
    <text evidence="8">The sequence shown here is derived from an EMBL/GenBank/DDBJ whole genome shotgun (WGS) entry which is preliminary data.</text>
</comment>
<dbReference type="InterPro" id="IPR044839">
    <property type="entry name" value="NDR1-like"/>
</dbReference>
<protein>
    <recommendedName>
        <fullName evidence="7">Late embryogenesis abundant protein LEA-2 subgroup domain-containing protein</fullName>
    </recommendedName>
</protein>
<keyword evidence="3 6" id="KW-1133">Transmembrane helix</keyword>
<evidence type="ECO:0000256" key="2">
    <source>
        <dbReference type="ARBA" id="ARBA00022692"/>
    </source>
</evidence>
<dbReference type="PANTHER" id="PTHR31234">
    <property type="entry name" value="LATE EMBRYOGENESIS ABUNDANT (LEA) HYDROXYPROLINE-RICH GLYCOPROTEIN FAMILY"/>
    <property type="match status" value="1"/>
</dbReference>
<feature type="compositionally biased region" description="Pro residues" evidence="5">
    <location>
        <begin position="33"/>
        <end position="44"/>
    </location>
</feature>
<feature type="domain" description="Late embryogenesis abundant protein LEA-2 subgroup" evidence="7">
    <location>
        <begin position="116"/>
        <end position="215"/>
    </location>
</feature>
<accession>A0A8J5FKI7</accession>
<feature type="region of interest" description="Disordered" evidence="5">
    <location>
        <begin position="1"/>
        <end position="50"/>
    </location>
</feature>
<keyword evidence="4 6" id="KW-0472">Membrane</keyword>
<comment type="subcellular location">
    <subcellularLocation>
        <location evidence="1">Membrane</location>
        <topology evidence="1">Single-pass membrane protein</topology>
    </subcellularLocation>
</comment>
<dbReference type="InterPro" id="IPR004864">
    <property type="entry name" value="LEA_2"/>
</dbReference>
<reference evidence="8 9" key="1">
    <citation type="submission" date="2020-08" db="EMBL/GenBank/DDBJ databases">
        <title>Plant Genome Project.</title>
        <authorList>
            <person name="Zhang R.-G."/>
        </authorList>
    </citation>
    <scope>NUCLEOTIDE SEQUENCE [LARGE SCALE GENOMIC DNA]</scope>
    <source>
        <tissue evidence="8">Rhizome</tissue>
    </source>
</reference>
<dbReference type="PANTHER" id="PTHR31234:SF2">
    <property type="entry name" value="OS05G0199100 PROTEIN"/>
    <property type="match status" value="1"/>
</dbReference>
<evidence type="ECO:0000259" key="7">
    <source>
        <dbReference type="Pfam" id="PF03168"/>
    </source>
</evidence>